<dbReference type="Gene3D" id="3.10.450.50">
    <property type="match status" value="1"/>
</dbReference>
<protein>
    <recommendedName>
        <fullName evidence="1">SnoaL-like domain-containing protein</fullName>
    </recommendedName>
</protein>
<feature type="domain" description="SnoaL-like" evidence="1">
    <location>
        <begin position="12"/>
        <end position="114"/>
    </location>
</feature>
<dbReference type="EMBL" id="OMOQ01000007">
    <property type="protein sequence ID" value="SPH25023.1"/>
    <property type="molecule type" value="Genomic_DNA"/>
</dbReference>
<organism evidence="2 3">
    <name type="scientific">Albidovulum aquaemixtae</name>
    <dbReference type="NCBI Taxonomy" id="1542388"/>
    <lineage>
        <taxon>Bacteria</taxon>
        <taxon>Pseudomonadati</taxon>
        <taxon>Pseudomonadota</taxon>
        <taxon>Alphaproteobacteria</taxon>
        <taxon>Rhodobacterales</taxon>
        <taxon>Paracoccaceae</taxon>
        <taxon>Albidovulum</taxon>
    </lineage>
</organism>
<name>A0A2R8BNL1_9RHOB</name>
<sequence length="129" mass="14283">MTEDHPNVALLKRLDLRNLAASRGLIAEDVVWHYFNPNLPDLQGDYVGLDGLHSFFEAIAQKSGGTFNINPMSVTPVGDELVVVQSRNTLTFRGRSVAVDVVVVWRIVDGRVVQVWDIVPGDAKEVQDD</sequence>
<dbReference type="AlphaFoldDB" id="A0A2R8BNL1"/>
<keyword evidence="3" id="KW-1185">Reference proteome</keyword>
<evidence type="ECO:0000259" key="1">
    <source>
        <dbReference type="Pfam" id="PF12680"/>
    </source>
</evidence>
<dbReference type="SUPFAM" id="SSF54427">
    <property type="entry name" value="NTF2-like"/>
    <property type="match status" value="1"/>
</dbReference>
<dbReference type="Proteomes" id="UP000244924">
    <property type="component" value="Unassembled WGS sequence"/>
</dbReference>
<accession>A0A2R8BNL1</accession>
<dbReference type="InterPro" id="IPR037401">
    <property type="entry name" value="SnoaL-like"/>
</dbReference>
<dbReference type="RefSeq" id="WP_108855012.1">
    <property type="nucleotide sequence ID" value="NZ_OMOQ01000007.1"/>
</dbReference>
<reference evidence="2 3" key="1">
    <citation type="submission" date="2018-03" db="EMBL/GenBank/DDBJ databases">
        <authorList>
            <person name="Keele B.F."/>
        </authorList>
    </citation>
    <scope>NUCLEOTIDE SEQUENCE [LARGE SCALE GENOMIC DNA]</scope>
    <source>
        <strain evidence="2 3">CECT 8626</strain>
    </source>
</reference>
<gene>
    <name evidence="2" type="ORF">DEA8626_04058</name>
</gene>
<dbReference type="InterPro" id="IPR032710">
    <property type="entry name" value="NTF2-like_dom_sf"/>
</dbReference>
<evidence type="ECO:0000313" key="3">
    <source>
        <dbReference type="Proteomes" id="UP000244924"/>
    </source>
</evidence>
<proteinExistence type="predicted"/>
<dbReference type="OrthoDB" id="7859473at2"/>
<evidence type="ECO:0000313" key="2">
    <source>
        <dbReference type="EMBL" id="SPH25023.1"/>
    </source>
</evidence>
<dbReference type="Pfam" id="PF12680">
    <property type="entry name" value="SnoaL_2"/>
    <property type="match status" value="1"/>
</dbReference>